<dbReference type="SMART" id="SM00028">
    <property type="entry name" value="TPR"/>
    <property type="match status" value="3"/>
</dbReference>
<dbReference type="InterPro" id="IPR000551">
    <property type="entry name" value="MerR-type_HTH_dom"/>
</dbReference>
<evidence type="ECO:0000313" key="4">
    <source>
        <dbReference type="EMBL" id="QDU93225.1"/>
    </source>
</evidence>
<dbReference type="Pfam" id="PF13181">
    <property type="entry name" value="TPR_8"/>
    <property type="match status" value="1"/>
</dbReference>
<feature type="domain" description="HTH merR-type" evidence="3">
    <location>
        <begin position="192"/>
        <end position="261"/>
    </location>
</feature>
<dbReference type="InterPro" id="IPR011990">
    <property type="entry name" value="TPR-like_helical_dom_sf"/>
</dbReference>
<dbReference type="KEGG" id="lcre:Pla8534_10040"/>
<dbReference type="SUPFAM" id="SSF48452">
    <property type="entry name" value="TPR-like"/>
    <property type="match status" value="1"/>
</dbReference>
<evidence type="ECO:0000256" key="1">
    <source>
        <dbReference type="ARBA" id="ARBA00022737"/>
    </source>
</evidence>
<gene>
    <name evidence="4" type="ORF">Pla8534_10040</name>
</gene>
<dbReference type="Gene3D" id="1.25.40.10">
    <property type="entry name" value="Tetratricopeptide repeat domain"/>
    <property type="match status" value="1"/>
</dbReference>
<sequence length="478" mass="52498">MRHFLVCPLRPARRVLWYHGERSVISGPFCSRLSMSDSPAADDELLENSAAEETPAEAAADRFAAQAVDELAEEEAADELAEEEAVTAAEPAPGIPQLSQKRIAFVGKLGGVNQREAQRIVRQHGGVSVPRVEESVDWIVIGADSLPLGEHEESLSESIRDAAAKGQLEILSETEFWSRLGYVEGGPGVRELYTPAMLADLLEVPVSAIRRWLRRGLITPVREVKRLPYFDFQEVASARRLAKLIAAGASPAAIEKKLAELARYLPDVDRPLAQLSILVEGRQILLRSGEGLIEPGGQLRLDFEAAEAAEAVQDSALAFPPSPEPTSPEELMEAAAQVEDEGQLELAIELLRAALAAGGPRPEACFQLAEWLYRQGDLAGARERYYMAIEVDEDYVEARANLGCVLAELGQLELAVAAFQGALSRHDDYPDVLYHLARTLDDLGRQREADQNWRKFLEGAPTSPWADEARQRLGEDWN</sequence>
<dbReference type="Gene3D" id="3.40.50.10190">
    <property type="entry name" value="BRCT domain"/>
    <property type="match status" value="1"/>
</dbReference>
<dbReference type="InterPro" id="IPR009061">
    <property type="entry name" value="DNA-bd_dom_put_sf"/>
</dbReference>
<protein>
    <submittedName>
        <fullName evidence="4">Tetratricopeptide repeat protein</fullName>
    </submittedName>
</protein>
<dbReference type="Pfam" id="PF13411">
    <property type="entry name" value="MerR_1"/>
    <property type="match status" value="1"/>
</dbReference>
<reference evidence="4 5" key="1">
    <citation type="submission" date="2019-02" db="EMBL/GenBank/DDBJ databases">
        <title>Deep-cultivation of Planctomycetes and their phenomic and genomic characterization uncovers novel biology.</title>
        <authorList>
            <person name="Wiegand S."/>
            <person name="Jogler M."/>
            <person name="Boedeker C."/>
            <person name="Pinto D."/>
            <person name="Vollmers J."/>
            <person name="Rivas-Marin E."/>
            <person name="Kohn T."/>
            <person name="Peeters S.H."/>
            <person name="Heuer A."/>
            <person name="Rast P."/>
            <person name="Oberbeckmann S."/>
            <person name="Bunk B."/>
            <person name="Jeske O."/>
            <person name="Meyerdierks A."/>
            <person name="Storesund J.E."/>
            <person name="Kallscheuer N."/>
            <person name="Luecker S."/>
            <person name="Lage O.M."/>
            <person name="Pohl T."/>
            <person name="Merkel B.J."/>
            <person name="Hornburger P."/>
            <person name="Mueller R.-W."/>
            <person name="Bruemmer F."/>
            <person name="Labrenz M."/>
            <person name="Spormann A.M."/>
            <person name="Op den Camp H."/>
            <person name="Overmann J."/>
            <person name="Amann R."/>
            <person name="Jetten M.S.M."/>
            <person name="Mascher T."/>
            <person name="Medema M.H."/>
            <person name="Devos D.P."/>
            <person name="Kaster A.-K."/>
            <person name="Ovreas L."/>
            <person name="Rohde M."/>
            <person name="Galperin M.Y."/>
            <person name="Jogler C."/>
        </authorList>
    </citation>
    <scope>NUCLEOTIDE SEQUENCE [LARGE SCALE GENOMIC DNA]</scope>
    <source>
        <strain evidence="4 5">Pla85_3_4</strain>
    </source>
</reference>
<dbReference type="AlphaFoldDB" id="A0A518DN10"/>
<dbReference type="Proteomes" id="UP000317648">
    <property type="component" value="Chromosome"/>
</dbReference>
<keyword evidence="5" id="KW-1185">Reference proteome</keyword>
<dbReference type="InterPro" id="IPR019734">
    <property type="entry name" value="TPR_rpt"/>
</dbReference>
<dbReference type="EMBL" id="CP036433">
    <property type="protein sequence ID" value="QDU93225.1"/>
    <property type="molecule type" value="Genomic_DNA"/>
</dbReference>
<evidence type="ECO:0000259" key="3">
    <source>
        <dbReference type="PROSITE" id="PS50937"/>
    </source>
</evidence>
<dbReference type="PANTHER" id="PTHR44227:SF3">
    <property type="entry name" value="PROTEIN O-MANNOSYL-TRANSFERASE TMTC4"/>
    <property type="match status" value="1"/>
</dbReference>
<proteinExistence type="predicted"/>
<keyword evidence="2" id="KW-0802">TPR repeat</keyword>
<organism evidence="4 5">
    <name type="scientific">Lignipirellula cremea</name>
    <dbReference type="NCBI Taxonomy" id="2528010"/>
    <lineage>
        <taxon>Bacteria</taxon>
        <taxon>Pseudomonadati</taxon>
        <taxon>Planctomycetota</taxon>
        <taxon>Planctomycetia</taxon>
        <taxon>Pirellulales</taxon>
        <taxon>Pirellulaceae</taxon>
        <taxon>Lignipirellula</taxon>
    </lineage>
</organism>
<evidence type="ECO:0000313" key="5">
    <source>
        <dbReference type="Proteomes" id="UP000317648"/>
    </source>
</evidence>
<dbReference type="PANTHER" id="PTHR44227">
    <property type="match status" value="1"/>
</dbReference>
<dbReference type="InterPro" id="IPR052346">
    <property type="entry name" value="O-mannosyl-transferase_TMTC"/>
</dbReference>
<keyword evidence="1" id="KW-0677">Repeat</keyword>
<name>A0A518DN10_9BACT</name>
<dbReference type="PROSITE" id="PS50937">
    <property type="entry name" value="HTH_MERR_2"/>
    <property type="match status" value="1"/>
</dbReference>
<dbReference type="GO" id="GO:0003677">
    <property type="term" value="F:DNA binding"/>
    <property type="evidence" value="ECO:0007669"/>
    <property type="project" value="InterPro"/>
</dbReference>
<evidence type="ECO:0000256" key="2">
    <source>
        <dbReference type="ARBA" id="ARBA00022803"/>
    </source>
</evidence>
<dbReference type="InterPro" id="IPR036420">
    <property type="entry name" value="BRCT_dom_sf"/>
</dbReference>
<dbReference type="GO" id="GO:0006355">
    <property type="term" value="P:regulation of DNA-templated transcription"/>
    <property type="evidence" value="ECO:0007669"/>
    <property type="project" value="InterPro"/>
</dbReference>
<accession>A0A518DN10</accession>
<dbReference type="Gene3D" id="1.10.1660.10">
    <property type="match status" value="1"/>
</dbReference>
<dbReference type="SUPFAM" id="SSF46955">
    <property type="entry name" value="Putative DNA-binding domain"/>
    <property type="match status" value="1"/>
</dbReference>